<comment type="caution">
    <text evidence="2">The sequence shown here is derived from an EMBL/GenBank/DDBJ whole genome shotgun (WGS) entry which is preliminary data.</text>
</comment>
<dbReference type="Pfam" id="PF05193">
    <property type="entry name" value="Peptidase_M16_C"/>
    <property type="match status" value="1"/>
</dbReference>
<feature type="domain" description="Peptidase M16 C-terminal" evidence="1">
    <location>
        <begin position="152"/>
        <end position="330"/>
    </location>
</feature>
<dbReference type="InterPro" id="IPR011249">
    <property type="entry name" value="Metalloenz_LuxS/M16"/>
</dbReference>
<dbReference type="Gene3D" id="3.30.830.10">
    <property type="entry name" value="Metalloenzyme, LuxS/M16 peptidase-like"/>
    <property type="match status" value="2"/>
</dbReference>
<accession>A0A7Y2EAI9</accession>
<protein>
    <submittedName>
        <fullName evidence="2">Insulinase family protein</fullName>
    </submittedName>
</protein>
<dbReference type="AlphaFoldDB" id="A0A7Y2EAI9"/>
<evidence type="ECO:0000313" key="2">
    <source>
        <dbReference type="EMBL" id="NNF08266.1"/>
    </source>
</evidence>
<dbReference type="SUPFAM" id="SSF63411">
    <property type="entry name" value="LuxS/MPP-like metallohydrolase"/>
    <property type="match status" value="2"/>
</dbReference>
<organism evidence="2 3">
    <name type="scientific">Eiseniibacteriota bacterium</name>
    <dbReference type="NCBI Taxonomy" id="2212470"/>
    <lineage>
        <taxon>Bacteria</taxon>
        <taxon>Candidatus Eiseniibacteriota</taxon>
    </lineage>
</organism>
<dbReference type="InterPro" id="IPR007863">
    <property type="entry name" value="Peptidase_M16_C"/>
</dbReference>
<evidence type="ECO:0000259" key="1">
    <source>
        <dbReference type="Pfam" id="PF05193"/>
    </source>
</evidence>
<sequence length="403" mass="44878">MKPTNFKNDQIIFAASVPGGFSTVPEDDFRSASLANQIVSEAGVGGLTPVELDKLLAGKLIGVSPSMGLFSHGIRGSSTPKDIESALQAMYLTMTQPNKRPESFEVLMERIEAFVKNRSLDPNAIYSDRLTEINTKNHPLFRPWTTESLKEVDPDKALAFYNKIMRDAGDLRFYFVGALDVETMIPLLETYVGSLPTTDNGPPKVGKVRMEFPGGITKNVVQAGQEPKSTTTITWPARASYDEMEMFNMRLATDILEIRLREVLREALGNTYGVGVGYSYMPPYDGYATTVVRYGSAPENASDMAKRILEEIKKFKAEGPTEEEVAKAKELEQRAVEKGLEENGYWLASLQTLGLLGWDANRVLARLDRIDEVSAESMHKNFKLYFPEDNYTVITLMPKESTP</sequence>
<reference evidence="2 3" key="1">
    <citation type="submission" date="2020-03" db="EMBL/GenBank/DDBJ databases">
        <title>Metabolic flexibility allows generalist bacteria to become dominant in a frequently disturbed ecosystem.</title>
        <authorList>
            <person name="Chen Y.-J."/>
            <person name="Leung P.M."/>
            <person name="Bay S.K."/>
            <person name="Hugenholtz P."/>
            <person name="Kessler A.J."/>
            <person name="Shelley G."/>
            <person name="Waite D.W."/>
            <person name="Cook P.L."/>
            <person name="Greening C."/>
        </authorList>
    </citation>
    <scope>NUCLEOTIDE SEQUENCE [LARGE SCALE GENOMIC DNA]</scope>
    <source>
        <strain evidence="2">SS_bin_28</strain>
    </source>
</reference>
<proteinExistence type="predicted"/>
<dbReference type="GO" id="GO:0046872">
    <property type="term" value="F:metal ion binding"/>
    <property type="evidence" value="ECO:0007669"/>
    <property type="project" value="InterPro"/>
</dbReference>
<dbReference type="PANTHER" id="PTHR43690:SF17">
    <property type="entry name" value="PROTEIN YHJJ"/>
    <property type="match status" value="1"/>
</dbReference>
<name>A0A7Y2EAI9_UNCEI</name>
<evidence type="ECO:0000313" key="3">
    <source>
        <dbReference type="Proteomes" id="UP000547674"/>
    </source>
</evidence>
<dbReference type="EMBL" id="JABDJR010000640">
    <property type="protein sequence ID" value="NNF08266.1"/>
    <property type="molecule type" value="Genomic_DNA"/>
</dbReference>
<gene>
    <name evidence="2" type="ORF">HKN21_16005</name>
</gene>
<dbReference type="Proteomes" id="UP000547674">
    <property type="component" value="Unassembled WGS sequence"/>
</dbReference>
<dbReference type="InterPro" id="IPR050626">
    <property type="entry name" value="Peptidase_M16"/>
</dbReference>
<dbReference type="PANTHER" id="PTHR43690">
    <property type="entry name" value="NARDILYSIN"/>
    <property type="match status" value="1"/>
</dbReference>